<keyword evidence="1 4" id="KW-0547">Nucleotide-binding</keyword>
<dbReference type="InterPro" id="IPR041626">
    <property type="entry name" value="Prot_ATP_ID_OB_N"/>
</dbReference>
<name>A0ABR4Z6U7_9NOCA</name>
<dbReference type="EMBL" id="JNFP01000052">
    <property type="protein sequence ID" value="KIA61070.1"/>
    <property type="molecule type" value="Genomic_DNA"/>
</dbReference>
<dbReference type="InterPro" id="IPR022482">
    <property type="entry name" value="Proteasome_ATPase"/>
</dbReference>
<comment type="caution">
    <text evidence="7">The sequence shown here is derived from an EMBL/GenBank/DDBJ whole genome shotgun (WGS) entry which is preliminary data.</text>
</comment>
<dbReference type="Gene3D" id="2.40.50.140">
    <property type="entry name" value="Nucleic acid-binding proteins"/>
    <property type="match status" value="2"/>
</dbReference>
<dbReference type="InterPro" id="IPR032501">
    <property type="entry name" value="Prot_ATP_ID_OB_2nd"/>
</dbReference>
<dbReference type="PROSITE" id="PS00674">
    <property type="entry name" value="AAA"/>
    <property type="match status" value="1"/>
</dbReference>
<accession>A0ABR4Z6U7</accession>
<dbReference type="InterPro" id="IPR027417">
    <property type="entry name" value="P-loop_NTPase"/>
</dbReference>
<dbReference type="RefSeq" id="WP_014986206.1">
    <property type="nucleotide sequence ID" value="NZ_BDCI01000029.1"/>
</dbReference>
<dbReference type="Pfam" id="PF17758">
    <property type="entry name" value="Prot_ATP_ID_OB_N"/>
    <property type="match status" value="1"/>
</dbReference>
<dbReference type="NCBIfam" id="TIGR03689">
    <property type="entry name" value="pup_AAA"/>
    <property type="match status" value="1"/>
</dbReference>
<dbReference type="Gene3D" id="3.40.50.300">
    <property type="entry name" value="P-loop containing nucleotide triphosphate hydrolases"/>
    <property type="match status" value="1"/>
</dbReference>
<dbReference type="SUPFAM" id="SSF52540">
    <property type="entry name" value="P-loop containing nucleoside triphosphate hydrolases"/>
    <property type="match status" value="1"/>
</dbReference>
<dbReference type="PANTHER" id="PTHR23077">
    <property type="entry name" value="AAA-FAMILY ATPASE"/>
    <property type="match status" value="1"/>
</dbReference>
<sequence length="586" mass="65102">MSPIENSDSAAWRELEAVRAEAAALRRQLADSPDRARELEARIDSLTIRNTKLMDTLKEARQQLVALREEVDRLGQPPSGYGILIGVYDDQTVDVFTSGRKMRLTCSPNIETSTLEYGQTVRLNEALTVVEAGVYDAVGEIGTLREILDDGRRALVVGHADEERVVWLAGPLAKVAEMDDLEDPDSPIRKLRPGDSLLVDTKAGFAFERIPKAEVEDLVLEEVPDVDYGDIGGLGRQIEQIRDAVELPFLHKDLFREYALRPPKGVLLYGPPGCGKTLIAKAVANSLAKKIAEARGEDAKEAKSFFLNIKGPELLNKFVGETERHIRIIFQRAREKASEGTPVIVFFDEMDSIFRTRGSGVSSDVETTVVPQLLSEIDGVEGLENVIVIGASNREDMIDPAILRPGRLDVKIKIERPDAESAQDIFSKYLVEDLPLHADDVAEFGGDKAMCIRAMIDRVVERMYAESEDNRFLEVTYANGDKEVLYFKDFNSGAMIQNIVDRSKKYAIKSVLDTGNPGLRIQHLYDSIVDEFSENEDLPNTTNPDDWARISGKKGERIVYIRTLVTGKNASASRAIDTESNTGQYL</sequence>
<dbReference type="InterPro" id="IPR003593">
    <property type="entry name" value="AAA+_ATPase"/>
</dbReference>
<feature type="binding site" evidence="4">
    <location>
        <begin position="273"/>
        <end position="278"/>
    </location>
    <ligand>
        <name>ATP</name>
        <dbReference type="ChEBI" id="CHEBI:30616"/>
    </ligand>
</feature>
<evidence type="ECO:0000256" key="1">
    <source>
        <dbReference type="ARBA" id="ARBA00022741"/>
    </source>
</evidence>
<dbReference type="InterPro" id="IPR012340">
    <property type="entry name" value="NA-bd_OB-fold"/>
</dbReference>
<keyword evidence="3 4" id="KW-0175">Coiled coil</keyword>
<dbReference type="GeneID" id="80360475"/>
<dbReference type="InterPro" id="IPR003960">
    <property type="entry name" value="ATPase_AAA_CS"/>
</dbReference>
<keyword evidence="8" id="KW-1185">Reference proteome</keyword>
<evidence type="ECO:0000313" key="8">
    <source>
        <dbReference type="Proteomes" id="UP000031364"/>
    </source>
</evidence>
<feature type="domain" description="AAA+ ATPase" evidence="6">
    <location>
        <begin position="262"/>
        <end position="418"/>
    </location>
</feature>
<feature type="coiled-coil region" evidence="4">
    <location>
        <begin position="36"/>
        <end position="70"/>
    </location>
</feature>
<evidence type="ECO:0000256" key="5">
    <source>
        <dbReference type="RuleBase" id="RU003651"/>
    </source>
</evidence>
<reference evidence="7 8" key="1">
    <citation type="journal article" date="2014" name="Int. J. Syst. Evol. Microbiol.">
        <title>Nocardia vulneris sp. nov., isolated from wounds of human patients in North America.</title>
        <authorList>
            <person name="Lasker B.A."/>
            <person name="Bell M."/>
            <person name="Klenk H.P."/>
            <person name="Sproer C."/>
            <person name="Schumann C."/>
            <person name="Schumann P."/>
            <person name="Brown J.M."/>
        </authorList>
    </citation>
    <scope>NUCLEOTIDE SEQUENCE [LARGE SCALE GENOMIC DNA]</scope>
    <source>
        <strain evidence="7 8">W9851</strain>
    </source>
</reference>
<evidence type="ECO:0000256" key="2">
    <source>
        <dbReference type="ARBA" id="ARBA00022840"/>
    </source>
</evidence>
<evidence type="ECO:0000313" key="7">
    <source>
        <dbReference type="EMBL" id="KIA61070.1"/>
    </source>
</evidence>
<evidence type="ECO:0000259" key="6">
    <source>
        <dbReference type="SMART" id="SM00382"/>
    </source>
</evidence>
<keyword evidence="2 4" id="KW-0067">ATP-binding</keyword>
<gene>
    <name evidence="4" type="primary">arc</name>
    <name evidence="7" type="ORF">FG87_33085</name>
</gene>
<dbReference type="InterPro" id="IPR003959">
    <property type="entry name" value="ATPase_AAA_core"/>
</dbReference>
<dbReference type="Pfam" id="PF00004">
    <property type="entry name" value="AAA"/>
    <property type="match status" value="1"/>
</dbReference>
<dbReference type="Pfam" id="PF16450">
    <property type="entry name" value="Prot_ATP_ID_OB_C"/>
    <property type="match status" value="1"/>
</dbReference>
<evidence type="ECO:0000256" key="3">
    <source>
        <dbReference type="ARBA" id="ARBA00023054"/>
    </source>
</evidence>
<organism evidence="7 8">
    <name type="scientific">Nocardia vulneris</name>
    <dbReference type="NCBI Taxonomy" id="1141657"/>
    <lineage>
        <taxon>Bacteria</taxon>
        <taxon>Bacillati</taxon>
        <taxon>Actinomycetota</taxon>
        <taxon>Actinomycetes</taxon>
        <taxon>Mycobacteriales</taxon>
        <taxon>Nocardiaceae</taxon>
        <taxon>Nocardia</taxon>
    </lineage>
</organism>
<dbReference type="Gene3D" id="1.20.5.170">
    <property type="match status" value="1"/>
</dbReference>
<comment type="subunit">
    <text evidence="4">Homohexamer. Assembles into a hexameric ring structure.</text>
</comment>
<dbReference type="Proteomes" id="UP000031364">
    <property type="component" value="Unassembled WGS sequence"/>
</dbReference>
<protein>
    <recommendedName>
        <fullName evidence="4">AAA ATPase forming ring-shaped complexes</fullName>
        <shortName evidence="4">ARC</shortName>
    </recommendedName>
</protein>
<proteinExistence type="inferred from homology"/>
<dbReference type="InterPro" id="IPR050168">
    <property type="entry name" value="AAA_ATPase_domain"/>
</dbReference>
<dbReference type="SMART" id="SM00382">
    <property type="entry name" value="AAA"/>
    <property type="match status" value="1"/>
</dbReference>
<dbReference type="PANTHER" id="PTHR23077:SF144">
    <property type="entry name" value="PROTEASOME-ASSOCIATED ATPASE"/>
    <property type="match status" value="1"/>
</dbReference>
<dbReference type="HAMAP" id="MF_02112">
    <property type="entry name" value="ARC_ATPase"/>
    <property type="match status" value="1"/>
</dbReference>
<comment type="similarity">
    <text evidence="4 5">Belongs to the AAA ATPase family.</text>
</comment>
<dbReference type="Gene3D" id="1.10.8.60">
    <property type="match status" value="1"/>
</dbReference>
<evidence type="ECO:0000256" key="4">
    <source>
        <dbReference type="HAMAP-Rule" id="MF_02112"/>
    </source>
</evidence>